<organism evidence="1 2">
    <name type="scientific">Streptomyces cinnamoneus</name>
    <name type="common">Streptoverticillium cinnamoneum</name>
    <dbReference type="NCBI Taxonomy" id="53446"/>
    <lineage>
        <taxon>Bacteria</taxon>
        <taxon>Bacillati</taxon>
        <taxon>Actinomycetota</taxon>
        <taxon>Actinomycetes</taxon>
        <taxon>Kitasatosporales</taxon>
        <taxon>Streptomycetaceae</taxon>
        <taxon>Streptomyces</taxon>
        <taxon>Streptomyces cinnamoneus group</taxon>
    </lineage>
</organism>
<accession>A0A918U0X7</accession>
<gene>
    <name evidence="1" type="ORF">GCM10010507_62420</name>
</gene>
<dbReference type="AlphaFoldDB" id="A0A918U0X7"/>
<sequence>MADWHWEHDPDDFLNGLAPEATAEVGRLAQEVATRASMVFLDGASYNGPGPGLRTESRGQVMITYLTDVRGERIVVVQVSWFG</sequence>
<comment type="caution">
    <text evidence="1">The sequence shown here is derived from an EMBL/GenBank/DDBJ whole genome shotgun (WGS) entry which is preliminary data.</text>
</comment>
<evidence type="ECO:0000313" key="2">
    <source>
        <dbReference type="Proteomes" id="UP000646244"/>
    </source>
</evidence>
<evidence type="ECO:0000313" key="1">
    <source>
        <dbReference type="EMBL" id="GHC74521.1"/>
    </source>
</evidence>
<proteinExistence type="predicted"/>
<reference evidence="1" key="1">
    <citation type="journal article" date="2014" name="Int. J. Syst. Evol. Microbiol.">
        <title>Complete genome sequence of Corynebacterium casei LMG S-19264T (=DSM 44701T), isolated from a smear-ripened cheese.</title>
        <authorList>
            <consortium name="US DOE Joint Genome Institute (JGI-PGF)"/>
            <person name="Walter F."/>
            <person name="Albersmeier A."/>
            <person name="Kalinowski J."/>
            <person name="Ruckert C."/>
        </authorList>
    </citation>
    <scope>NUCLEOTIDE SEQUENCE</scope>
    <source>
        <strain evidence="1">JCM 4633</strain>
    </source>
</reference>
<protein>
    <submittedName>
        <fullName evidence="1">Uncharacterized protein</fullName>
    </submittedName>
</protein>
<dbReference type="Proteomes" id="UP000646244">
    <property type="component" value="Unassembled WGS sequence"/>
</dbReference>
<name>A0A918U0X7_STRCJ</name>
<dbReference type="RefSeq" id="WP_190113306.1">
    <property type="nucleotide sequence ID" value="NZ_BMVB01000047.1"/>
</dbReference>
<dbReference type="EMBL" id="BMVB01000047">
    <property type="protein sequence ID" value="GHC74521.1"/>
    <property type="molecule type" value="Genomic_DNA"/>
</dbReference>
<reference evidence="1" key="2">
    <citation type="submission" date="2020-09" db="EMBL/GenBank/DDBJ databases">
        <authorList>
            <person name="Sun Q."/>
            <person name="Ohkuma M."/>
        </authorList>
    </citation>
    <scope>NUCLEOTIDE SEQUENCE</scope>
    <source>
        <strain evidence="1">JCM 4633</strain>
    </source>
</reference>